<accession>A0A941GU56</accession>
<sequence length="116" mass="13229">MIKVFSAGEKLLKKSPISLSTGNLTNDSVGGGKWNQKNQQLSGGQIWFTPYEISRNLLELYSLRYCQANWLDYHDMNGKPVMNEIDYDQGYIHKTPDNYELGQNPFKPLSIGLDLQ</sequence>
<dbReference type="EMBL" id="JADQBC010000022">
    <property type="protein sequence ID" value="MBR8827190.1"/>
    <property type="molecule type" value="Genomic_DNA"/>
</dbReference>
<proteinExistence type="predicted"/>
<reference evidence="1" key="1">
    <citation type="submission" date="2021-02" db="EMBL/GenBank/DDBJ databases">
        <title>Metagenome analyses of Stigonema ocellatum DSM 106950, Chlorogloea purpurea SAG 13.99 and Gomphosphaeria aponina DSM 107014.</title>
        <authorList>
            <person name="Marter P."/>
            <person name="Huang S."/>
        </authorList>
    </citation>
    <scope>NUCLEOTIDE SEQUENCE</scope>
    <source>
        <strain evidence="1">JP213</strain>
    </source>
</reference>
<dbReference type="Proteomes" id="UP000767446">
    <property type="component" value="Unassembled WGS sequence"/>
</dbReference>
<evidence type="ECO:0000313" key="2">
    <source>
        <dbReference type="Proteomes" id="UP000767446"/>
    </source>
</evidence>
<evidence type="ECO:0000313" key="1">
    <source>
        <dbReference type="EMBL" id="MBR8827190.1"/>
    </source>
</evidence>
<comment type="caution">
    <text evidence="1">The sequence shown here is derived from an EMBL/GenBank/DDBJ whole genome shotgun (WGS) entry which is preliminary data.</text>
</comment>
<dbReference type="AlphaFoldDB" id="A0A941GU56"/>
<name>A0A941GU56_9CHRO</name>
<organism evidence="1 2">
    <name type="scientific">Gomphosphaeria aponina SAG 52.96 = DSM 107014</name>
    <dbReference type="NCBI Taxonomy" id="1521640"/>
    <lineage>
        <taxon>Bacteria</taxon>
        <taxon>Bacillati</taxon>
        <taxon>Cyanobacteriota</taxon>
        <taxon>Cyanophyceae</taxon>
        <taxon>Oscillatoriophycideae</taxon>
        <taxon>Chroococcales</taxon>
        <taxon>Gomphosphaeriaceae</taxon>
        <taxon>Gomphosphaeria</taxon>
    </lineage>
</organism>
<gene>
    <name evidence="1" type="ORF">DSM107014_04670</name>
</gene>
<protein>
    <submittedName>
        <fullName evidence="1">Uncharacterized protein</fullName>
    </submittedName>
</protein>